<feature type="transmembrane region" description="Helical" evidence="3">
    <location>
        <begin position="177"/>
        <end position="194"/>
    </location>
</feature>
<feature type="transmembrane region" description="Helical" evidence="3">
    <location>
        <begin position="21"/>
        <end position="40"/>
    </location>
</feature>
<dbReference type="AlphaFoldDB" id="A0AAU8JJP3"/>
<dbReference type="Pfam" id="PF13646">
    <property type="entry name" value="HEAT_2"/>
    <property type="match status" value="1"/>
</dbReference>
<feature type="transmembrane region" description="Helical" evidence="3">
    <location>
        <begin position="148"/>
        <end position="171"/>
    </location>
</feature>
<keyword evidence="3" id="KW-1133">Transmembrane helix</keyword>
<protein>
    <submittedName>
        <fullName evidence="5">HEAT repeat domain-containing protein</fullName>
    </submittedName>
</protein>
<dbReference type="InterPro" id="IPR050503">
    <property type="entry name" value="cAMP-dep_PK_reg_su-like"/>
</dbReference>
<evidence type="ECO:0000256" key="1">
    <source>
        <dbReference type="ARBA" id="ARBA00022549"/>
    </source>
</evidence>
<feature type="transmembrane region" description="Helical" evidence="3">
    <location>
        <begin position="108"/>
        <end position="127"/>
    </location>
</feature>
<keyword evidence="3" id="KW-0472">Membrane</keyword>
<dbReference type="Gene3D" id="1.25.10.10">
    <property type="entry name" value="Leucine-rich Repeat Variant"/>
    <property type="match status" value="1"/>
</dbReference>
<dbReference type="GO" id="GO:0004862">
    <property type="term" value="F:cAMP-dependent protein kinase inhibitor activity"/>
    <property type="evidence" value="ECO:0007669"/>
    <property type="project" value="TreeGrafter"/>
</dbReference>
<dbReference type="PANTHER" id="PTHR11635">
    <property type="entry name" value="CAMP-DEPENDENT PROTEIN KINASE REGULATORY CHAIN"/>
    <property type="match status" value="1"/>
</dbReference>
<evidence type="ECO:0000256" key="2">
    <source>
        <dbReference type="ARBA" id="ARBA00022738"/>
    </source>
</evidence>
<dbReference type="InterPro" id="IPR000595">
    <property type="entry name" value="cNMP-bd_dom"/>
</dbReference>
<dbReference type="RefSeq" id="WP_190879957.1">
    <property type="nucleotide sequence ID" value="NZ_CP159837.1"/>
</dbReference>
<feature type="transmembrane region" description="Helical" evidence="3">
    <location>
        <begin position="226"/>
        <end position="248"/>
    </location>
</feature>
<dbReference type="GO" id="GO:0005829">
    <property type="term" value="C:cytosol"/>
    <property type="evidence" value="ECO:0007669"/>
    <property type="project" value="TreeGrafter"/>
</dbReference>
<gene>
    <name evidence="5" type="ORF">ABWT76_001899</name>
</gene>
<sequence length="1050" mass="116416">MFRLIEKRLGSSVQEISRLAHLAFIGFLIMGSNAIALTIGRSLFLAKAGPKYLPLFLILMPIATILVSGGFSRIIDRCDRPKLFQWVLGISSVIVLGLRSLLSWNIVAVYFSLLIFAWVAYVLLFRIKFWTLVSDYFTSLELKRYTPILSLGSSIGYFLGSMLVGLLSKSITLENQLLLMPVLYGLAIAEINSLQKHEKPISKNAEKPSQTQEWSRKNLQIIPQLIANYPIIFYLAISAFALEMVRSINEVQHSIIYTETFTNAQNLASFLGLVTAALTALELILIVFFTRPLIQKLGVRPMNLIYPLANLLTFMGLAVSFKLPSAIGANFTYRTLLYSIGIPVMNLNYNAVPPQFSGRIRVLSEGIFTPMGRIFAGAILLVAQPILTNLQVSWLGIVISTILIVISCLTGKSYLKSLVAMLRNGQVSLDHVKSGIQHIRYLSIDQVRALLSSENQNAKILGLQLAAYLKNLRKIFPELEALLPNADAATRRAVVRLATQTHNRALIHKFEQLLNSPDSTTRSIALEVLIASGYAVKDEQLSSLLADENQEVKAIACVAATSQGTSAETEAACELLWHSESEPTPAQAAVRTVLSRYSRQPEFISQLEKILRGAAPEVRRETLETLATIAQPHDRLIGKIAIAQVNHPSPEVRGAAFHLLGTVHCPEMLSYMARGLEDADPNVRNQAAIALAAYGDSSLAVVQPYLSAPQPEVIDAAIAAIAKVGSNQAEAVLFNYLDADFQLITQSLRWQQEMPSDQPDLKFFLAAIEDYHQRILDRLFYVLSCFGHSRTISYVQRRLSSPDQRERANAVETLASLPQRRFVLPIMPLLERFASGKTTQPKTSVNLSPLSPLDETQRQLLQAASEASDRWIKIAASFALETQQTNHEFPGELSQQSLFSEAVLPVFTEQLLLLKQIALFRHLNLDQLSLISREMMPQNFLAGEIIFTEGSLGDILYIITSGTVKIMRQPLNAPPKEIAKLSVGEHFGEMTLLDDLPHSATVQAATDCTVLALQKNSFDQLIQQHPQILLEISKELSLRLRAANELANYS</sequence>
<dbReference type="PROSITE" id="PS50042">
    <property type="entry name" value="CNMP_BINDING_3"/>
    <property type="match status" value="1"/>
</dbReference>
<name>A0AAU8JJP3_9CYAN</name>
<dbReference type="InterPro" id="IPR018490">
    <property type="entry name" value="cNMP-bd_dom_sf"/>
</dbReference>
<dbReference type="InterPro" id="IPR011989">
    <property type="entry name" value="ARM-like"/>
</dbReference>
<dbReference type="GO" id="GO:0030552">
    <property type="term" value="F:cAMP binding"/>
    <property type="evidence" value="ECO:0007669"/>
    <property type="project" value="TreeGrafter"/>
</dbReference>
<dbReference type="GO" id="GO:0005952">
    <property type="term" value="C:cAMP-dependent protein kinase complex"/>
    <property type="evidence" value="ECO:0007669"/>
    <property type="project" value="InterPro"/>
</dbReference>
<evidence type="ECO:0000256" key="3">
    <source>
        <dbReference type="SAM" id="Phobius"/>
    </source>
</evidence>
<keyword evidence="1" id="KW-0042">Antenna complex</keyword>
<feature type="transmembrane region" description="Helical" evidence="3">
    <location>
        <begin position="268"/>
        <end position="289"/>
    </location>
</feature>
<dbReference type="InterPro" id="IPR014710">
    <property type="entry name" value="RmlC-like_jellyroll"/>
</dbReference>
<dbReference type="Pfam" id="PF00027">
    <property type="entry name" value="cNMP_binding"/>
    <property type="match status" value="1"/>
</dbReference>
<dbReference type="InterPro" id="IPR036259">
    <property type="entry name" value="MFS_trans_sf"/>
</dbReference>
<feature type="transmembrane region" description="Helical" evidence="3">
    <location>
        <begin position="301"/>
        <end position="319"/>
    </location>
</feature>
<dbReference type="Gene3D" id="2.60.120.10">
    <property type="entry name" value="Jelly Rolls"/>
    <property type="match status" value="1"/>
</dbReference>
<dbReference type="InterPro" id="IPR016024">
    <property type="entry name" value="ARM-type_fold"/>
</dbReference>
<dbReference type="PANTHER" id="PTHR11635:SF152">
    <property type="entry name" value="CAMP-DEPENDENT PROTEIN KINASE TYPE I REGULATORY SUBUNIT-RELATED"/>
    <property type="match status" value="1"/>
</dbReference>
<organism evidence="5">
    <name type="scientific">Planktothricoides raciborskii GIHE-MW2</name>
    <dbReference type="NCBI Taxonomy" id="2792601"/>
    <lineage>
        <taxon>Bacteria</taxon>
        <taxon>Bacillati</taxon>
        <taxon>Cyanobacteriota</taxon>
        <taxon>Cyanophyceae</taxon>
        <taxon>Oscillatoriophycideae</taxon>
        <taxon>Oscillatoriales</taxon>
        <taxon>Oscillatoriaceae</taxon>
        <taxon>Planktothricoides</taxon>
    </lineage>
</organism>
<keyword evidence="2" id="KW-0605">Phycobilisome</keyword>
<proteinExistence type="predicted"/>
<keyword evidence="3" id="KW-0812">Transmembrane</keyword>
<dbReference type="SUPFAM" id="SSF51206">
    <property type="entry name" value="cAMP-binding domain-like"/>
    <property type="match status" value="1"/>
</dbReference>
<feature type="transmembrane region" description="Helical" evidence="3">
    <location>
        <begin position="52"/>
        <end position="71"/>
    </location>
</feature>
<evidence type="ECO:0000259" key="4">
    <source>
        <dbReference type="PROSITE" id="PS50042"/>
    </source>
</evidence>
<dbReference type="Gene3D" id="1.20.1250.20">
    <property type="entry name" value="MFS general substrate transporter like domains"/>
    <property type="match status" value="1"/>
</dbReference>
<dbReference type="EMBL" id="CP159837">
    <property type="protein sequence ID" value="XCM39011.1"/>
    <property type="molecule type" value="Genomic_DNA"/>
</dbReference>
<dbReference type="CDD" id="cd00038">
    <property type="entry name" value="CAP_ED"/>
    <property type="match status" value="1"/>
</dbReference>
<feature type="transmembrane region" description="Helical" evidence="3">
    <location>
        <begin position="393"/>
        <end position="415"/>
    </location>
</feature>
<reference evidence="5" key="1">
    <citation type="submission" date="2024-07" db="EMBL/GenBank/DDBJ databases">
        <authorList>
            <person name="Kim Y.J."/>
            <person name="Jeong J.Y."/>
        </authorList>
    </citation>
    <scope>NUCLEOTIDE SEQUENCE</scope>
    <source>
        <strain evidence="5">GIHE-MW2</strain>
    </source>
</reference>
<evidence type="ECO:0000313" key="5">
    <source>
        <dbReference type="EMBL" id="XCM39011.1"/>
    </source>
</evidence>
<dbReference type="SMART" id="SM00100">
    <property type="entry name" value="cNMP"/>
    <property type="match status" value="1"/>
</dbReference>
<feature type="transmembrane region" description="Helical" evidence="3">
    <location>
        <begin position="331"/>
        <end position="349"/>
    </location>
</feature>
<dbReference type="GO" id="GO:0030089">
    <property type="term" value="C:phycobilisome"/>
    <property type="evidence" value="ECO:0007669"/>
    <property type="project" value="UniProtKB-KW"/>
</dbReference>
<dbReference type="GO" id="GO:0034236">
    <property type="term" value="F:protein kinase A catalytic subunit binding"/>
    <property type="evidence" value="ECO:0007669"/>
    <property type="project" value="TreeGrafter"/>
</dbReference>
<feature type="domain" description="Cyclic nucleotide-binding" evidence="4">
    <location>
        <begin position="919"/>
        <end position="1039"/>
    </location>
</feature>
<dbReference type="SUPFAM" id="SSF48371">
    <property type="entry name" value="ARM repeat"/>
    <property type="match status" value="1"/>
</dbReference>
<accession>A0AAU8JJP3</accession>
<feature type="transmembrane region" description="Helical" evidence="3">
    <location>
        <begin position="83"/>
        <end position="102"/>
    </location>
</feature>
<dbReference type="SUPFAM" id="SSF103473">
    <property type="entry name" value="MFS general substrate transporter"/>
    <property type="match status" value="1"/>
</dbReference>